<dbReference type="EMBL" id="CFOH01000271">
    <property type="protein sequence ID" value="CFE51234.1"/>
    <property type="molecule type" value="Genomic_DNA"/>
</dbReference>
<organism evidence="1 2">
    <name type="scientific">Mycobacterium tuberculosis</name>
    <dbReference type="NCBI Taxonomy" id="1773"/>
    <lineage>
        <taxon>Bacteria</taxon>
        <taxon>Bacillati</taxon>
        <taxon>Actinomycetota</taxon>
        <taxon>Actinomycetes</taxon>
        <taxon>Mycobacteriales</taxon>
        <taxon>Mycobacteriaceae</taxon>
        <taxon>Mycobacterium</taxon>
        <taxon>Mycobacterium tuberculosis complex</taxon>
    </lineage>
</organism>
<name>A0A654TMG2_MYCTX</name>
<proteinExistence type="predicted"/>
<accession>A0A654TMG2</accession>
<dbReference type="AlphaFoldDB" id="A0A654TMG2"/>
<gene>
    <name evidence="1" type="ORF">ERS007688_01884</name>
</gene>
<sequence length="99" mass="10869">MSSSRMRAANRRTACGGLRNSPAPKLIEHGFSVAIRGRNSTSCSRCSKGTVKPTPVDSWIRIGHRSPMRSMARRAMFGSAVGLSFSSRRWMWATAAPAW</sequence>
<reference evidence="1 2" key="1">
    <citation type="submission" date="2015-03" db="EMBL/GenBank/DDBJ databases">
        <authorList>
            <consortium name="Pathogen Informatics"/>
        </authorList>
    </citation>
    <scope>NUCLEOTIDE SEQUENCE [LARGE SCALE GENOMIC DNA]</scope>
    <source>
        <strain evidence="1 2">H09601792</strain>
    </source>
</reference>
<protein>
    <submittedName>
        <fullName evidence="1">Uncharacterized protein</fullName>
    </submittedName>
</protein>
<evidence type="ECO:0000313" key="1">
    <source>
        <dbReference type="EMBL" id="CFE51234.1"/>
    </source>
</evidence>
<evidence type="ECO:0000313" key="2">
    <source>
        <dbReference type="Proteomes" id="UP000046947"/>
    </source>
</evidence>
<dbReference type="Proteomes" id="UP000046947">
    <property type="component" value="Unassembled WGS sequence"/>
</dbReference>